<proteinExistence type="predicted"/>
<dbReference type="InterPro" id="IPR029063">
    <property type="entry name" value="SAM-dependent_MTases_sf"/>
</dbReference>
<sequence>MERPNWAPGDIDLERPSVARVYDYWLGGAHNFAADRAVAQRILEDVPHLRGVIVNHRSFLRRAVKHLVSVGVRQFLDLGSGIPTVGNVHEIAQGADPTSKVVYVDIDPVAVAHSRSLLLDNDQVNVLQTDVRDAAVVLKSPEVTELLDFDQPIAVLMVALLHFVPDGEHPREIIAAYRDALPAGSYLAMSHAGYEPGEWDPNWNAARTAYNSNVQQMTYRTKAEIISMFDGFELVEPGVARLPLWQPDSPDDVGDDAATFLGFGAVGRKA</sequence>
<organism evidence="1 2">
    <name type="scientific">Lentzea tibetensis</name>
    <dbReference type="NCBI Taxonomy" id="2591470"/>
    <lineage>
        <taxon>Bacteria</taxon>
        <taxon>Bacillati</taxon>
        <taxon>Actinomycetota</taxon>
        <taxon>Actinomycetes</taxon>
        <taxon>Pseudonocardiales</taxon>
        <taxon>Pseudonocardiaceae</taxon>
        <taxon>Lentzea</taxon>
    </lineage>
</organism>
<accession>A0A563EZB0</accession>
<name>A0A563EZB0_9PSEU</name>
<dbReference type="Pfam" id="PF04672">
    <property type="entry name" value="Methyltransf_19"/>
    <property type="match status" value="1"/>
</dbReference>
<dbReference type="EMBL" id="VOBR01000004">
    <property type="protein sequence ID" value="TWP53077.1"/>
    <property type="molecule type" value="Genomic_DNA"/>
</dbReference>
<evidence type="ECO:0000313" key="2">
    <source>
        <dbReference type="Proteomes" id="UP000316639"/>
    </source>
</evidence>
<dbReference type="AlphaFoldDB" id="A0A563EZB0"/>
<dbReference type="CDD" id="cd02440">
    <property type="entry name" value="AdoMet_MTases"/>
    <property type="match status" value="1"/>
</dbReference>
<comment type="caution">
    <text evidence="1">The sequence shown here is derived from an EMBL/GenBank/DDBJ whole genome shotgun (WGS) entry which is preliminary data.</text>
</comment>
<evidence type="ECO:0000313" key="1">
    <source>
        <dbReference type="EMBL" id="TWP53077.1"/>
    </source>
</evidence>
<keyword evidence="2" id="KW-1185">Reference proteome</keyword>
<protein>
    <recommendedName>
        <fullName evidence="3">S-adenosyl methyltransferase</fullName>
    </recommendedName>
</protein>
<reference evidence="1 2" key="1">
    <citation type="submission" date="2019-07" db="EMBL/GenBank/DDBJ databases">
        <title>Lentzea xizangensis sp. nov., isolated from Qinghai-Tibetan Plateau Soils.</title>
        <authorList>
            <person name="Huang J."/>
        </authorList>
    </citation>
    <scope>NUCLEOTIDE SEQUENCE [LARGE SCALE GENOMIC DNA]</scope>
    <source>
        <strain evidence="1 2">FXJ1.1311</strain>
    </source>
</reference>
<dbReference type="Proteomes" id="UP000316639">
    <property type="component" value="Unassembled WGS sequence"/>
</dbReference>
<dbReference type="Gene3D" id="3.40.50.150">
    <property type="entry name" value="Vaccinia Virus protein VP39"/>
    <property type="match status" value="1"/>
</dbReference>
<dbReference type="RefSeq" id="WP_146350330.1">
    <property type="nucleotide sequence ID" value="NZ_VOBR01000004.1"/>
</dbReference>
<evidence type="ECO:0008006" key="3">
    <source>
        <dbReference type="Google" id="ProtNLM"/>
    </source>
</evidence>
<dbReference type="InterPro" id="IPR006764">
    <property type="entry name" value="SAM_dep_MeTrfase_SAV2177_type"/>
</dbReference>
<dbReference type="OrthoDB" id="4134439at2"/>
<gene>
    <name evidence="1" type="ORF">FKR81_08325</name>
</gene>
<dbReference type="PIRSF" id="PIRSF017393">
    <property type="entry name" value="MTase_SAV2177"/>
    <property type="match status" value="1"/>
</dbReference>
<dbReference type="SUPFAM" id="SSF53335">
    <property type="entry name" value="S-adenosyl-L-methionine-dependent methyltransferases"/>
    <property type="match status" value="1"/>
</dbReference>